<reference evidence="16 17" key="1">
    <citation type="submission" date="2024-06" db="EMBL/GenBank/DDBJ databases">
        <authorList>
            <person name="Chen R.Y."/>
        </authorList>
    </citation>
    <scope>NUCLEOTIDE SEQUENCE [LARGE SCALE GENOMIC DNA]</scope>
    <source>
        <strain evidence="16 17">D2</strain>
    </source>
</reference>
<dbReference type="PROSITE" id="PS52016">
    <property type="entry name" value="TONB_DEPENDENT_REC_3"/>
    <property type="match status" value="1"/>
</dbReference>
<dbReference type="Pfam" id="PF07715">
    <property type="entry name" value="Plug"/>
    <property type="match status" value="1"/>
</dbReference>
<evidence type="ECO:0000256" key="10">
    <source>
        <dbReference type="PROSITE-ProRule" id="PRU01360"/>
    </source>
</evidence>
<dbReference type="Gene3D" id="2.170.130.10">
    <property type="entry name" value="TonB-dependent receptor, plug domain"/>
    <property type="match status" value="1"/>
</dbReference>
<evidence type="ECO:0000256" key="8">
    <source>
        <dbReference type="ARBA" id="ARBA00023136"/>
    </source>
</evidence>
<comment type="similarity">
    <text evidence="2 10 12">Belongs to the TonB-dependent receptor family.</text>
</comment>
<dbReference type="Pfam" id="PF00593">
    <property type="entry name" value="TonB_dep_Rec_b-barrel"/>
    <property type="match status" value="1"/>
</dbReference>
<sequence>MQNIKSASKNFTSNLLTAAIVSSFVAPPVFAAENNKKSDLDDIEMIQVKGQATSGLDRLIGQDELEKLQANDLADIFRLDTSVNVGGSVGMSQKIYLRNVGEDMLHISIDGAEIAEAVFHHAGRVTVEPEILKQVEIEAGTGSAAVGPGALGGAVRLTTKNPIDMLTNGENFGGILKASHFSNGSGNKVSVTAYGADDDRKLSGLVNLVSATNDNFEAGDGNEIVGSGADKMLGYLKGVAYITDGQYLSVSYENLEEEGDILYKPELIPSHKNWISPTQGTRESIIVNYGYDDLSSDLLNFRVTAYQSNQEQTRYYDEYLVEGTVESKGINVQNKSEFSNIYLVYGLNYRRDESALAETPTHEEGKVIGVFAQSIIQVTDALTLSAGSRFDEYELTDWLGQEISDSGFSPNLSASYQLTEKLGISAGFASAMRGPKVKDSYKVGYYSNDPNLKAETATNLEFGLDYQGDNFELGIGRYQSTIKDPIGNMAPWGKVAENLAHDLETEGVYLQFDLNLGNFYLHTDINHATTEFNGDKATRYFHSSTATTMGDNYILDLSYVVNDKLTLGWVTQYVESVDPFEVLVDAGGPYEETLTASKQGYTLHDLYASWQPLDALKVNLAVKNLLDKTYLSQGSVEDLTHNAGYEIIAGQNSVGRDIRLTVSYDF</sequence>
<dbReference type="InterPro" id="IPR037066">
    <property type="entry name" value="Plug_dom_sf"/>
</dbReference>
<dbReference type="EMBL" id="JBELOE010000150">
    <property type="protein sequence ID" value="MER2491767.1"/>
    <property type="molecule type" value="Genomic_DNA"/>
</dbReference>
<keyword evidence="17" id="KW-1185">Reference proteome</keyword>
<accession>A0ABV1RGF1</accession>
<protein>
    <submittedName>
        <fullName evidence="16">TonB-dependent receptor</fullName>
    </submittedName>
</protein>
<name>A0ABV1RGF1_9ALTE</name>
<evidence type="ECO:0000256" key="4">
    <source>
        <dbReference type="ARBA" id="ARBA00022452"/>
    </source>
</evidence>
<proteinExistence type="inferred from homology"/>
<evidence type="ECO:0000256" key="1">
    <source>
        <dbReference type="ARBA" id="ARBA00004571"/>
    </source>
</evidence>
<evidence type="ECO:0000313" key="16">
    <source>
        <dbReference type="EMBL" id="MER2491767.1"/>
    </source>
</evidence>
<dbReference type="PANTHER" id="PTHR30069">
    <property type="entry name" value="TONB-DEPENDENT OUTER MEMBRANE RECEPTOR"/>
    <property type="match status" value="1"/>
</dbReference>
<evidence type="ECO:0000256" key="7">
    <source>
        <dbReference type="ARBA" id="ARBA00023077"/>
    </source>
</evidence>
<keyword evidence="4 10" id="KW-1134">Transmembrane beta strand</keyword>
<evidence type="ECO:0000259" key="14">
    <source>
        <dbReference type="Pfam" id="PF00593"/>
    </source>
</evidence>
<dbReference type="InterPro" id="IPR012910">
    <property type="entry name" value="Plug_dom"/>
</dbReference>
<keyword evidence="3 10" id="KW-0813">Transport</keyword>
<evidence type="ECO:0000256" key="9">
    <source>
        <dbReference type="ARBA" id="ARBA00023237"/>
    </source>
</evidence>
<evidence type="ECO:0000256" key="12">
    <source>
        <dbReference type="RuleBase" id="RU003357"/>
    </source>
</evidence>
<keyword evidence="7 12" id="KW-0798">TonB box</keyword>
<feature type="chain" id="PRO_5046317968" evidence="13">
    <location>
        <begin position="32"/>
        <end position="666"/>
    </location>
</feature>
<keyword evidence="9 10" id="KW-0998">Cell outer membrane</keyword>
<feature type="domain" description="TonB-dependent receptor plug" evidence="15">
    <location>
        <begin position="60"/>
        <end position="154"/>
    </location>
</feature>
<evidence type="ECO:0000256" key="3">
    <source>
        <dbReference type="ARBA" id="ARBA00022448"/>
    </source>
</evidence>
<comment type="subcellular location">
    <subcellularLocation>
        <location evidence="1 10">Cell outer membrane</location>
        <topology evidence="1 10">Multi-pass membrane protein</topology>
    </subcellularLocation>
</comment>
<dbReference type="PROSITE" id="PS01156">
    <property type="entry name" value="TONB_DEPENDENT_REC_2"/>
    <property type="match status" value="1"/>
</dbReference>
<feature type="signal peptide" evidence="13">
    <location>
        <begin position="1"/>
        <end position="31"/>
    </location>
</feature>
<evidence type="ECO:0000256" key="5">
    <source>
        <dbReference type="ARBA" id="ARBA00022692"/>
    </source>
</evidence>
<gene>
    <name evidence="16" type="ORF">ABS311_07710</name>
</gene>
<dbReference type="SUPFAM" id="SSF56935">
    <property type="entry name" value="Porins"/>
    <property type="match status" value="1"/>
</dbReference>
<keyword evidence="8 10" id="KW-0472">Membrane</keyword>
<feature type="short sequence motif" description="TonB C-terminal box" evidence="11">
    <location>
        <begin position="649"/>
        <end position="666"/>
    </location>
</feature>
<dbReference type="RefSeq" id="WP_350401350.1">
    <property type="nucleotide sequence ID" value="NZ_JBELOE010000150.1"/>
</dbReference>
<dbReference type="InterPro" id="IPR000531">
    <property type="entry name" value="Beta-barrel_TonB"/>
</dbReference>
<comment type="caution">
    <text evidence="16">The sequence shown here is derived from an EMBL/GenBank/DDBJ whole genome shotgun (WGS) entry which is preliminary data.</text>
</comment>
<evidence type="ECO:0000259" key="15">
    <source>
        <dbReference type="Pfam" id="PF07715"/>
    </source>
</evidence>
<evidence type="ECO:0000256" key="13">
    <source>
        <dbReference type="SAM" id="SignalP"/>
    </source>
</evidence>
<dbReference type="PANTHER" id="PTHR30069:SF41">
    <property type="entry name" value="HEME_HEMOPEXIN UTILIZATION PROTEIN C"/>
    <property type="match status" value="1"/>
</dbReference>
<evidence type="ECO:0000313" key="17">
    <source>
        <dbReference type="Proteomes" id="UP001467690"/>
    </source>
</evidence>
<evidence type="ECO:0000256" key="6">
    <source>
        <dbReference type="ARBA" id="ARBA00022729"/>
    </source>
</evidence>
<dbReference type="InterPro" id="IPR036942">
    <property type="entry name" value="Beta-barrel_TonB_sf"/>
</dbReference>
<feature type="domain" description="TonB-dependent receptor-like beta-barrel" evidence="14">
    <location>
        <begin position="282"/>
        <end position="625"/>
    </location>
</feature>
<evidence type="ECO:0000256" key="11">
    <source>
        <dbReference type="PROSITE-ProRule" id="PRU10144"/>
    </source>
</evidence>
<keyword evidence="5 10" id="KW-0812">Transmembrane</keyword>
<evidence type="ECO:0000256" key="2">
    <source>
        <dbReference type="ARBA" id="ARBA00009810"/>
    </source>
</evidence>
<organism evidence="16 17">
    <name type="scientific">Catenovulum sediminis</name>
    <dbReference type="NCBI Taxonomy" id="1740262"/>
    <lineage>
        <taxon>Bacteria</taxon>
        <taxon>Pseudomonadati</taxon>
        <taxon>Pseudomonadota</taxon>
        <taxon>Gammaproteobacteria</taxon>
        <taxon>Alteromonadales</taxon>
        <taxon>Alteromonadaceae</taxon>
        <taxon>Catenovulum</taxon>
    </lineage>
</organism>
<dbReference type="InterPro" id="IPR039426">
    <property type="entry name" value="TonB-dep_rcpt-like"/>
</dbReference>
<keyword evidence="6 13" id="KW-0732">Signal</keyword>
<dbReference type="Gene3D" id="2.40.170.20">
    <property type="entry name" value="TonB-dependent receptor, beta-barrel domain"/>
    <property type="match status" value="1"/>
</dbReference>
<keyword evidence="16" id="KW-0675">Receptor</keyword>
<dbReference type="Proteomes" id="UP001467690">
    <property type="component" value="Unassembled WGS sequence"/>
</dbReference>
<dbReference type="InterPro" id="IPR010917">
    <property type="entry name" value="TonB_rcpt_CS"/>
</dbReference>